<feature type="signal peptide" evidence="5">
    <location>
        <begin position="1"/>
        <end position="22"/>
    </location>
</feature>
<evidence type="ECO:0000256" key="3">
    <source>
        <dbReference type="ARBA" id="ARBA00022729"/>
    </source>
</evidence>
<dbReference type="Proteomes" id="UP000190092">
    <property type="component" value="Unassembled WGS sequence"/>
</dbReference>
<gene>
    <name evidence="7" type="ORF">SAMN02745126_01494</name>
</gene>
<feature type="domain" description="Leucine-binding protein" evidence="6">
    <location>
        <begin position="23"/>
        <end position="361"/>
    </location>
</feature>
<evidence type="ECO:0000256" key="2">
    <source>
        <dbReference type="ARBA" id="ARBA00022448"/>
    </source>
</evidence>
<keyword evidence="8" id="KW-1185">Reference proteome</keyword>
<dbReference type="Gene3D" id="3.40.50.2300">
    <property type="match status" value="2"/>
</dbReference>
<dbReference type="Pfam" id="PF13458">
    <property type="entry name" value="Peripla_BP_6"/>
    <property type="match status" value="1"/>
</dbReference>
<evidence type="ECO:0000313" key="7">
    <source>
        <dbReference type="EMBL" id="SJZ52728.1"/>
    </source>
</evidence>
<dbReference type="PANTHER" id="PTHR47151:SF2">
    <property type="entry name" value="AMINO ACID BINDING PROTEIN"/>
    <property type="match status" value="1"/>
</dbReference>
<organism evidence="7 8">
    <name type="scientific">Enhydrobacter aerosaccus</name>
    <dbReference type="NCBI Taxonomy" id="225324"/>
    <lineage>
        <taxon>Bacteria</taxon>
        <taxon>Pseudomonadati</taxon>
        <taxon>Pseudomonadota</taxon>
        <taxon>Alphaproteobacteria</taxon>
        <taxon>Hyphomicrobiales</taxon>
        <taxon>Enhydrobacter</taxon>
    </lineage>
</organism>
<accession>A0A1T4LDS9</accession>
<proteinExistence type="inferred from homology"/>
<keyword evidence="4" id="KW-0029">Amino-acid transport</keyword>
<dbReference type="GO" id="GO:0006865">
    <property type="term" value="P:amino acid transport"/>
    <property type="evidence" value="ECO:0007669"/>
    <property type="project" value="UniProtKB-KW"/>
</dbReference>
<dbReference type="PRINTS" id="PR00337">
    <property type="entry name" value="LEUILEVALBP"/>
</dbReference>
<dbReference type="SUPFAM" id="SSF53822">
    <property type="entry name" value="Periplasmic binding protein-like I"/>
    <property type="match status" value="1"/>
</dbReference>
<sequence>MKRIYGAAAAAAIAMMAVPAFAQIKIGSAGPMTGQYAAFGEQMKRGAEMAVQEINAAGGVNGQKLELLIGDDACDPKQATAVANKMVSDKAVFVAGHFCSGSSIPASDIYKEGKILQITPASTNPKLTDDALAKGNTTVFRTCGRDDVQGTTVGNYLLKHYPKARVAILQDKSPYGKGVADETKKALNKGGMREVMYEAYNDTDKDFTALINKMKREKIDMIVLGGYHTAAALIIKQAKEQGLPTKMVGFDALETAEFYQLGGAATNGVLMSFPPKAEDDPKNADLVKKFRDAKYNPEGYTLFSYAAVKAWAQAANKAKSTDPAAVAAALRSQTYDSAVGPLAFDQKGDIKNPVYDIYVWKDGKAQPSSK</sequence>
<name>A0A1T4LDS9_9HYPH</name>
<dbReference type="EMBL" id="FUWJ01000001">
    <property type="protein sequence ID" value="SJZ52728.1"/>
    <property type="molecule type" value="Genomic_DNA"/>
</dbReference>
<dbReference type="RefSeq" id="WP_085933119.1">
    <property type="nucleotide sequence ID" value="NZ_FUWJ01000001.1"/>
</dbReference>
<evidence type="ECO:0000256" key="5">
    <source>
        <dbReference type="SAM" id="SignalP"/>
    </source>
</evidence>
<dbReference type="InterPro" id="IPR028082">
    <property type="entry name" value="Peripla_BP_I"/>
</dbReference>
<keyword evidence="2" id="KW-0813">Transport</keyword>
<evidence type="ECO:0000313" key="8">
    <source>
        <dbReference type="Proteomes" id="UP000190092"/>
    </source>
</evidence>
<reference evidence="8" key="1">
    <citation type="submission" date="2017-02" db="EMBL/GenBank/DDBJ databases">
        <authorList>
            <person name="Varghese N."/>
            <person name="Submissions S."/>
        </authorList>
    </citation>
    <scope>NUCLEOTIDE SEQUENCE [LARGE SCALE GENOMIC DNA]</scope>
    <source>
        <strain evidence="8">ATCC 27094</strain>
    </source>
</reference>
<evidence type="ECO:0000256" key="4">
    <source>
        <dbReference type="ARBA" id="ARBA00022970"/>
    </source>
</evidence>
<feature type="chain" id="PRO_5010564003" evidence="5">
    <location>
        <begin position="23"/>
        <end position="370"/>
    </location>
</feature>
<dbReference type="CDD" id="cd06342">
    <property type="entry name" value="PBP1_ABC_LIVBP-like"/>
    <property type="match status" value="1"/>
</dbReference>
<dbReference type="OrthoDB" id="9768386at2"/>
<dbReference type="PANTHER" id="PTHR47151">
    <property type="entry name" value="LEU/ILE/VAL-BINDING ABC TRANSPORTER SUBUNIT"/>
    <property type="match status" value="1"/>
</dbReference>
<dbReference type="STRING" id="225324.SAMN02745126_01494"/>
<comment type="similarity">
    <text evidence="1">Belongs to the leucine-binding protein family.</text>
</comment>
<dbReference type="AlphaFoldDB" id="A0A1T4LDS9"/>
<keyword evidence="3 5" id="KW-0732">Signal</keyword>
<dbReference type="InterPro" id="IPR000709">
    <property type="entry name" value="Leu_Ile_Val-bd"/>
</dbReference>
<evidence type="ECO:0000256" key="1">
    <source>
        <dbReference type="ARBA" id="ARBA00010062"/>
    </source>
</evidence>
<protein>
    <submittedName>
        <fullName evidence="7">Amino acid/amide ABC transporter substrate-binding protein, HAAT family</fullName>
    </submittedName>
</protein>
<dbReference type="InterPro" id="IPR028081">
    <property type="entry name" value="Leu-bd"/>
</dbReference>
<evidence type="ECO:0000259" key="6">
    <source>
        <dbReference type="Pfam" id="PF13458"/>
    </source>
</evidence>